<dbReference type="InterPro" id="IPR006680">
    <property type="entry name" value="Amidohydro-rel"/>
</dbReference>
<dbReference type="RefSeq" id="WP_160591774.1">
    <property type="nucleotide sequence ID" value="NZ_CP047895.1"/>
</dbReference>
<feature type="chain" id="PRO_5031148819" evidence="1">
    <location>
        <begin position="20"/>
        <end position="457"/>
    </location>
</feature>
<dbReference type="CDD" id="cd01299">
    <property type="entry name" value="Met_dep_hydrolase_A"/>
    <property type="match status" value="1"/>
</dbReference>
<keyword evidence="4" id="KW-1185">Reference proteome</keyword>
<proteinExistence type="predicted"/>
<dbReference type="InterPro" id="IPR051781">
    <property type="entry name" value="Metallo-dep_Hydrolase"/>
</dbReference>
<evidence type="ECO:0000259" key="2">
    <source>
        <dbReference type="Pfam" id="PF01979"/>
    </source>
</evidence>
<protein>
    <submittedName>
        <fullName evidence="3">Amidohydrolase family protein</fullName>
    </submittedName>
</protein>
<dbReference type="InterPro" id="IPR011059">
    <property type="entry name" value="Metal-dep_hydrolase_composite"/>
</dbReference>
<keyword evidence="3" id="KW-0378">Hydrolase</keyword>
<organism evidence="3 4">
    <name type="scientific">Sphingomonas changnyeongensis</name>
    <dbReference type="NCBI Taxonomy" id="2698679"/>
    <lineage>
        <taxon>Bacteria</taxon>
        <taxon>Pseudomonadati</taxon>
        <taxon>Pseudomonadota</taxon>
        <taxon>Alphaproteobacteria</taxon>
        <taxon>Sphingomonadales</taxon>
        <taxon>Sphingomonadaceae</taxon>
        <taxon>Sphingomonas</taxon>
    </lineage>
</organism>
<reference evidence="3 4" key="1">
    <citation type="submission" date="2020-01" db="EMBL/GenBank/DDBJ databases">
        <title>Sphingomonas sp. C33 whole genome sequece.</title>
        <authorList>
            <person name="Park C."/>
        </authorList>
    </citation>
    <scope>NUCLEOTIDE SEQUENCE [LARGE SCALE GENOMIC DNA]</scope>
    <source>
        <strain evidence="3 4">C33</strain>
    </source>
</reference>
<dbReference type="KEGG" id="schy:GVO57_03145"/>
<dbReference type="AlphaFoldDB" id="A0A7Z2NUF4"/>
<gene>
    <name evidence="3" type="ORF">GVO57_03145</name>
</gene>
<dbReference type="Pfam" id="PF01979">
    <property type="entry name" value="Amidohydro_1"/>
    <property type="match status" value="1"/>
</dbReference>
<feature type="domain" description="Amidohydrolase-related" evidence="2">
    <location>
        <begin position="95"/>
        <end position="444"/>
    </location>
</feature>
<dbReference type="Proteomes" id="UP000464468">
    <property type="component" value="Chromosome"/>
</dbReference>
<dbReference type="PANTHER" id="PTHR43135:SF3">
    <property type="entry name" value="ALPHA-D-RIBOSE 1-METHYLPHOSPHONATE 5-TRIPHOSPHATE DIPHOSPHATASE"/>
    <property type="match status" value="1"/>
</dbReference>
<dbReference type="InterPro" id="IPR032466">
    <property type="entry name" value="Metal_Hydrolase"/>
</dbReference>
<feature type="signal peptide" evidence="1">
    <location>
        <begin position="1"/>
        <end position="19"/>
    </location>
</feature>
<keyword evidence="1" id="KW-0732">Signal</keyword>
<accession>A0A7Z2NUF4</accession>
<evidence type="ECO:0000256" key="1">
    <source>
        <dbReference type="SAM" id="SignalP"/>
    </source>
</evidence>
<dbReference type="InterPro" id="IPR057744">
    <property type="entry name" value="OTAase-like"/>
</dbReference>
<dbReference type="EMBL" id="CP047895">
    <property type="protein sequence ID" value="QHL90008.1"/>
    <property type="molecule type" value="Genomic_DNA"/>
</dbReference>
<dbReference type="SUPFAM" id="SSF51556">
    <property type="entry name" value="Metallo-dependent hydrolases"/>
    <property type="match status" value="1"/>
</dbReference>
<dbReference type="GO" id="GO:0016810">
    <property type="term" value="F:hydrolase activity, acting on carbon-nitrogen (but not peptide) bonds"/>
    <property type="evidence" value="ECO:0007669"/>
    <property type="project" value="InterPro"/>
</dbReference>
<dbReference type="PANTHER" id="PTHR43135">
    <property type="entry name" value="ALPHA-D-RIBOSE 1-METHYLPHOSPHONATE 5-TRIPHOSPHATE DIPHOSPHATASE"/>
    <property type="match status" value="1"/>
</dbReference>
<name>A0A7Z2NUF4_9SPHN</name>
<evidence type="ECO:0000313" key="3">
    <source>
        <dbReference type="EMBL" id="QHL90008.1"/>
    </source>
</evidence>
<dbReference type="Gene3D" id="3.20.20.140">
    <property type="entry name" value="Metal-dependent hydrolases"/>
    <property type="match status" value="1"/>
</dbReference>
<dbReference type="Gene3D" id="2.30.40.10">
    <property type="entry name" value="Urease, subunit C, domain 1"/>
    <property type="match status" value="1"/>
</dbReference>
<evidence type="ECO:0000313" key="4">
    <source>
        <dbReference type="Proteomes" id="UP000464468"/>
    </source>
</evidence>
<sequence length="457" mass="47669">MRISRLALGAWLMAGAALAQTMPAVAQTGPAAAQTAPAAAPVRYIQAGAVLAEPGRVTRGPTTIIVRGGTIAELRDGFVTPEPGAELIDLRTRHVLPGLIDMHVHFYSTGEPLRARLDFAIKDDEDGFVDALVAARKTLAAGFTTVRDLGGQPRGIRALRDAIARGDVEGPTIVNAGEMISVTAGHGDANGLKAEFAEAERHGSTALCNGADDCRRATRDQIFQGAEVIKFAASGGVGSNIAGGLGKQMTDEEMKAIIDTAHAFGRKATAHAHGKEGIDAALRAGVDSIEHGSFIDDETIALFRKTGAYLVPTMLAFESVLRQGRAGERPAASVAKAEEVAKVVKQSHARAARGGVRIAFGTDSGVGVHGINGEEFALMTAVGITPVDAIRAATVEAATLLGRADRIGSIAPGKDADLIAVEGNPIDDVRRLEKVEFVMRRGVVHKLGGARQTFPAR</sequence>
<dbReference type="SUPFAM" id="SSF51338">
    <property type="entry name" value="Composite domain of metallo-dependent hydrolases"/>
    <property type="match status" value="1"/>
</dbReference>